<keyword evidence="4" id="KW-1185">Reference proteome</keyword>
<name>A0ABN9X4Q7_9DINO</name>
<feature type="chain" id="PRO_5045391243" evidence="2">
    <location>
        <begin position="22"/>
        <end position="140"/>
    </location>
</feature>
<feature type="signal peptide" evidence="2">
    <location>
        <begin position="1"/>
        <end position="21"/>
    </location>
</feature>
<evidence type="ECO:0000313" key="3">
    <source>
        <dbReference type="EMBL" id="CAK0892775.1"/>
    </source>
</evidence>
<gene>
    <name evidence="3" type="ORF">PCOR1329_LOCUS72337</name>
</gene>
<dbReference type="EMBL" id="CAUYUJ010019660">
    <property type="protein sequence ID" value="CAK0892775.1"/>
    <property type="molecule type" value="Genomic_DNA"/>
</dbReference>
<accession>A0ABN9X4Q7</accession>
<comment type="caution">
    <text evidence="3">The sequence shown here is derived from an EMBL/GenBank/DDBJ whole genome shotgun (WGS) entry which is preliminary data.</text>
</comment>
<dbReference type="Proteomes" id="UP001189429">
    <property type="component" value="Unassembled WGS sequence"/>
</dbReference>
<feature type="compositionally biased region" description="Acidic residues" evidence="1">
    <location>
        <begin position="106"/>
        <end position="116"/>
    </location>
</feature>
<evidence type="ECO:0000313" key="4">
    <source>
        <dbReference type="Proteomes" id="UP001189429"/>
    </source>
</evidence>
<protein>
    <submittedName>
        <fullName evidence="3">Uncharacterized protein</fullName>
    </submittedName>
</protein>
<feature type="region of interest" description="Disordered" evidence="1">
    <location>
        <begin position="89"/>
        <end position="122"/>
    </location>
</feature>
<sequence length="140" mass="14048">MKMMFARALATGVLVARQVGAQSGALVLDTQVLQLSSEMSIGAHSEALGHLSAEAAAEAKAEGKVEAKAEASAEASAEAVQARISAYSNEVGTAPSARLATSEDASGPEEDGEAGEEDLRALLAAHLYEPAAPKAGAASV</sequence>
<reference evidence="3" key="1">
    <citation type="submission" date="2023-10" db="EMBL/GenBank/DDBJ databases">
        <authorList>
            <person name="Chen Y."/>
            <person name="Shah S."/>
            <person name="Dougan E. K."/>
            <person name="Thang M."/>
            <person name="Chan C."/>
        </authorList>
    </citation>
    <scope>NUCLEOTIDE SEQUENCE [LARGE SCALE GENOMIC DNA]</scope>
</reference>
<evidence type="ECO:0000256" key="2">
    <source>
        <dbReference type="SAM" id="SignalP"/>
    </source>
</evidence>
<proteinExistence type="predicted"/>
<keyword evidence="2" id="KW-0732">Signal</keyword>
<organism evidence="3 4">
    <name type="scientific">Prorocentrum cordatum</name>
    <dbReference type="NCBI Taxonomy" id="2364126"/>
    <lineage>
        <taxon>Eukaryota</taxon>
        <taxon>Sar</taxon>
        <taxon>Alveolata</taxon>
        <taxon>Dinophyceae</taxon>
        <taxon>Prorocentrales</taxon>
        <taxon>Prorocentraceae</taxon>
        <taxon>Prorocentrum</taxon>
    </lineage>
</organism>
<evidence type="ECO:0000256" key="1">
    <source>
        <dbReference type="SAM" id="MobiDB-lite"/>
    </source>
</evidence>